<dbReference type="Proteomes" id="UP000624041">
    <property type="component" value="Unassembled WGS sequence"/>
</dbReference>
<dbReference type="RefSeq" id="WP_188855562.1">
    <property type="nucleotide sequence ID" value="NZ_BMOS01000001.1"/>
</dbReference>
<accession>A0A917XRQ4</accession>
<comment type="caution">
    <text evidence="1">The sequence shown here is derived from an EMBL/GenBank/DDBJ whole genome shotgun (WGS) entry which is preliminary data.</text>
</comment>
<reference evidence="1" key="2">
    <citation type="submission" date="2020-09" db="EMBL/GenBank/DDBJ databases">
        <authorList>
            <person name="Sun Q."/>
            <person name="Ohkuma M."/>
        </authorList>
    </citation>
    <scope>NUCLEOTIDE SEQUENCE</scope>
    <source>
        <strain evidence="1">JCM 17251</strain>
    </source>
</reference>
<gene>
    <name evidence="1" type="ORF">GCM10007971_00710</name>
</gene>
<evidence type="ECO:0000313" key="1">
    <source>
        <dbReference type="EMBL" id="GGN48749.1"/>
    </source>
</evidence>
<evidence type="ECO:0000313" key="2">
    <source>
        <dbReference type="Proteomes" id="UP000624041"/>
    </source>
</evidence>
<reference evidence="1" key="1">
    <citation type="journal article" date="2014" name="Int. J. Syst. Evol. Microbiol.">
        <title>Complete genome sequence of Corynebacterium casei LMG S-19264T (=DSM 44701T), isolated from a smear-ripened cheese.</title>
        <authorList>
            <consortium name="US DOE Joint Genome Institute (JGI-PGF)"/>
            <person name="Walter F."/>
            <person name="Albersmeier A."/>
            <person name="Kalinowski J."/>
            <person name="Ruckert C."/>
        </authorList>
    </citation>
    <scope>NUCLEOTIDE SEQUENCE</scope>
    <source>
        <strain evidence="1">JCM 17251</strain>
    </source>
</reference>
<dbReference type="EMBL" id="BMOS01000001">
    <property type="protein sequence ID" value="GGN48749.1"/>
    <property type="molecule type" value="Genomic_DNA"/>
</dbReference>
<dbReference type="SUPFAM" id="SSF50118">
    <property type="entry name" value="Cell growth inhibitor/plasmid maintenance toxic component"/>
    <property type="match status" value="1"/>
</dbReference>
<dbReference type="Gene3D" id="2.30.30.110">
    <property type="match status" value="1"/>
</dbReference>
<organism evidence="1 2">
    <name type="scientific">Oceanobacillus indicireducens</name>
    <dbReference type="NCBI Taxonomy" id="1004261"/>
    <lineage>
        <taxon>Bacteria</taxon>
        <taxon>Bacillati</taxon>
        <taxon>Bacillota</taxon>
        <taxon>Bacilli</taxon>
        <taxon>Bacillales</taxon>
        <taxon>Bacillaceae</taxon>
        <taxon>Oceanobacillus</taxon>
    </lineage>
</organism>
<protein>
    <recommendedName>
        <fullName evidence="3">Type II toxin-antitoxin system PemK/MazF family toxin</fullName>
    </recommendedName>
</protein>
<evidence type="ECO:0008006" key="3">
    <source>
        <dbReference type="Google" id="ProtNLM"/>
    </source>
</evidence>
<proteinExistence type="predicted"/>
<dbReference type="InterPro" id="IPR011067">
    <property type="entry name" value="Plasmid_toxin/cell-grow_inhib"/>
</dbReference>
<dbReference type="AlphaFoldDB" id="A0A917XRQ4"/>
<keyword evidence="2" id="KW-1185">Reference proteome</keyword>
<name>A0A917XRQ4_9BACI</name>
<sequence>MKLNIGDVYWLTVTYPKTSEVETRPVVIYDFENGSPVIASFATITGAEIKDFEGKYDKWKSPIFQWKNAGLDKKSYVKANNIATVDANVFNKKDYIGQLVDFDLKNALLKINEFLDSGEEPW</sequence>